<feature type="region of interest" description="Disordered" evidence="1">
    <location>
        <begin position="78"/>
        <end position="110"/>
    </location>
</feature>
<dbReference type="OrthoDB" id="4617536at2"/>
<dbReference type="AlphaFoldDB" id="A0A4R8ZUC5"/>
<proteinExistence type="predicted"/>
<dbReference type="EMBL" id="SOHE01000074">
    <property type="protein sequence ID" value="TFD46349.1"/>
    <property type="molecule type" value="Genomic_DNA"/>
</dbReference>
<dbReference type="Proteomes" id="UP000297447">
    <property type="component" value="Unassembled WGS sequence"/>
</dbReference>
<feature type="compositionally biased region" description="Basic and acidic residues" evidence="1">
    <location>
        <begin position="78"/>
        <end position="87"/>
    </location>
</feature>
<dbReference type="SUPFAM" id="SSF53474">
    <property type="entry name" value="alpha/beta-Hydrolases"/>
    <property type="match status" value="1"/>
</dbReference>
<evidence type="ECO:0000313" key="2">
    <source>
        <dbReference type="EMBL" id="TFD46349.1"/>
    </source>
</evidence>
<protein>
    <submittedName>
        <fullName evidence="2">Uncharacterized protein</fullName>
    </submittedName>
</protein>
<reference evidence="2 3" key="1">
    <citation type="submission" date="2019-03" db="EMBL/GenBank/DDBJ databases">
        <title>Genomics of glacier-inhabiting Cryobacterium strains.</title>
        <authorList>
            <person name="Liu Q."/>
            <person name="Xin Y.-H."/>
        </authorList>
    </citation>
    <scope>NUCLEOTIDE SEQUENCE [LARGE SCALE GENOMIC DNA]</scope>
    <source>
        <strain evidence="2 3">Hh14</strain>
    </source>
</reference>
<accession>A0A4R8ZUC5</accession>
<dbReference type="RefSeq" id="WP_134520777.1">
    <property type="nucleotide sequence ID" value="NZ_SOHE01000074.1"/>
</dbReference>
<feature type="compositionally biased region" description="Polar residues" evidence="1">
    <location>
        <begin position="89"/>
        <end position="99"/>
    </location>
</feature>
<keyword evidence="3" id="KW-1185">Reference proteome</keyword>
<evidence type="ECO:0000256" key="1">
    <source>
        <dbReference type="SAM" id="MobiDB-lite"/>
    </source>
</evidence>
<evidence type="ECO:0000313" key="3">
    <source>
        <dbReference type="Proteomes" id="UP000297447"/>
    </source>
</evidence>
<organism evidence="2 3">
    <name type="scientific">Cryobacterium frigoriphilum</name>
    <dbReference type="NCBI Taxonomy" id="1259150"/>
    <lineage>
        <taxon>Bacteria</taxon>
        <taxon>Bacillati</taxon>
        <taxon>Actinomycetota</taxon>
        <taxon>Actinomycetes</taxon>
        <taxon>Micrococcales</taxon>
        <taxon>Microbacteriaceae</taxon>
        <taxon>Cryobacterium</taxon>
    </lineage>
</organism>
<dbReference type="InterPro" id="IPR029058">
    <property type="entry name" value="AB_hydrolase_fold"/>
</dbReference>
<dbReference type="Gene3D" id="1.10.287.1060">
    <property type="entry name" value="ESAT-6-like"/>
    <property type="match status" value="1"/>
</dbReference>
<feature type="compositionally biased region" description="Basic and acidic residues" evidence="1">
    <location>
        <begin position="101"/>
        <end position="110"/>
    </location>
</feature>
<dbReference type="Gene3D" id="3.40.50.1820">
    <property type="entry name" value="alpha/beta hydrolase"/>
    <property type="match status" value="1"/>
</dbReference>
<gene>
    <name evidence="2" type="ORF">E3T55_17200</name>
</gene>
<sequence length="344" mass="37227">MAGTYGADVEHLRNLAQHMSTASEQLDRTRLTVGNQIKISAWVGPFAATFKAQWESEHSRRIATVVRLLEENAARLRTNAEEQEKASTVDGSENIARSGSRSHDEGQSAPKDTRAMIAALERMSSNDGILIQKVVGSDGVTRYVVYIKGTDGSDNPLLLSKLENATAINGLPGTTDVYLDALLSRVIDPPDAEIMVIGHSQGGMHAEILAQSGRFNVTDVITINSPAITQHNNLHGANVLRLADVNRESLGEVGAVNTDVQNPATGGIRDIVARVTGEGEKGIQKHFLGTSDASEDDGIWRAHDSQVAHEQIAEQFDQSQNEEDRAIRLSMARYQNGTVVSEID</sequence>
<name>A0A4R8ZUC5_9MICO</name>
<comment type="caution">
    <text evidence="2">The sequence shown here is derived from an EMBL/GenBank/DDBJ whole genome shotgun (WGS) entry which is preliminary data.</text>
</comment>